<dbReference type="Proteomes" id="UP000178319">
    <property type="component" value="Unassembled WGS sequence"/>
</dbReference>
<dbReference type="AlphaFoldDB" id="A0A1G1V664"/>
<proteinExistence type="predicted"/>
<gene>
    <name evidence="1" type="ORF">A3D26_02790</name>
</gene>
<name>A0A1G1V664_9BACT</name>
<organism evidence="1 2">
    <name type="scientific">Candidatus Blackburnbacteria bacterium RIFCSPHIGHO2_02_FULL_44_20</name>
    <dbReference type="NCBI Taxonomy" id="1797516"/>
    <lineage>
        <taxon>Bacteria</taxon>
        <taxon>Candidatus Blackburniibacteriota</taxon>
    </lineage>
</organism>
<dbReference type="STRING" id="1797516.A3D26_02790"/>
<sequence>MANSELDTLYKTETHTSTRSLTDEELMAGIIGAVRDTRQAMTQDAWKGNLNIASKMDAELNRRAEKSGDNSMIEELGRRLQEAFPDAYRPQA</sequence>
<reference evidence="1 2" key="1">
    <citation type="journal article" date="2016" name="Nat. Commun.">
        <title>Thousands of microbial genomes shed light on interconnected biogeochemical processes in an aquifer system.</title>
        <authorList>
            <person name="Anantharaman K."/>
            <person name="Brown C.T."/>
            <person name="Hug L.A."/>
            <person name="Sharon I."/>
            <person name="Castelle C.J."/>
            <person name="Probst A.J."/>
            <person name="Thomas B.C."/>
            <person name="Singh A."/>
            <person name="Wilkins M.J."/>
            <person name="Karaoz U."/>
            <person name="Brodie E.L."/>
            <person name="Williams K.H."/>
            <person name="Hubbard S.S."/>
            <person name="Banfield J.F."/>
        </authorList>
    </citation>
    <scope>NUCLEOTIDE SEQUENCE [LARGE SCALE GENOMIC DNA]</scope>
</reference>
<evidence type="ECO:0000313" key="2">
    <source>
        <dbReference type="Proteomes" id="UP000178319"/>
    </source>
</evidence>
<comment type="caution">
    <text evidence="1">The sequence shown here is derived from an EMBL/GenBank/DDBJ whole genome shotgun (WGS) entry which is preliminary data.</text>
</comment>
<evidence type="ECO:0000313" key="1">
    <source>
        <dbReference type="EMBL" id="OGY10742.1"/>
    </source>
</evidence>
<protein>
    <submittedName>
        <fullName evidence="1">Uncharacterized protein</fullName>
    </submittedName>
</protein>
<dbReference type="EMBL" id="MHBZ01000030">
    <property type="protein sequence ID" value="OGY10742.1"/>
    <property type="molecule type" value="Genomic_DNA"/>
</dbReference>
<accession>A0A1G1V664</accession>